<evidence type="ECO:0000313" key="6">
    <source>
        <dbReference type="EMBL" id="ORX87587.1"/>
    </source>
</evidence>
<keyword evidence="1" id="KW-0732">Signal</keyword>
<evidence type="ECO:0000256" key="1">
    <source>
        <dbReference type="ARBA" id="ARBA00022729"/>
    </source>
</evidence>
<keyword evidence="3" id="KW-0378">Hydrolase</keyword>
<feature type="region of interest" description="Disordered" evidence="4">
    <location>
        <begin position="340"/>
        <end position="378"/>
    </location>
</feature>
<feature type="non-terminal residue" evidence="6">
    <location>
        <position position="1"/>
    </location>
</feature>
<feature type="compositionally biased region" description="Gly residues" evidence="4">
    <location>
        <begin position="347"/>
        <end position="365"/>
    </location>
</feature>
<feature type="domain" description="CBM10" evidence="5">
    <location>
        <begin position="434"/>
        <end position="472"/>
    </location>
</feature>
<dbReference type="STRING" id="1754192.A0A1Y1XPC3"/>
<dbReference type="Pfam" id="PF08757">
    <property type="entry name" value="CotH"/>
    <property type="match status" value="1"/>
</dbReference>
<feature type="domain" description="CBM10" evidence="5">
    <location>
        <begin position="383"/>
        <end position="424"/>
    </location>
</feature>
<keyword evidence="7" id="KW-1185">Reference proteome</keyword>
<dbReference type="PANTHER" id="PTHR40050">
    <property type="entry name" value="INNER SPORE COAT PROTEIN H"/>
    <property type="match status" value="1"/>
</dbReference>
<proteinExistence type="predicted"/>
<evidence type="ECO:0000313" key="7">
    <source>
        <dbReference type="Proteomes" id="UP000193944"/>
    </source>
</evidence>
<reference evidence="6 7" key="2">
    <citation type="submission" date="2016-08" db="EMBL/GenBank/DDBJ databases">
        <title>Pervasive Adenine N6-methylation of Active Genes in Fungi.</title>
        <authorList>
            <consortium name="DOE Joint Genome Institute"/>
            <person name="Mondo S.J."/>
            <person name="Dannebaum R.O."/>
            <person name="Kuo R.C."/>
            <person name="Labutti K."/>
            <person name="Haridas S."/>
            <person name="Kuo A."/>
            <person name="Salamov A."/>
            <person name="Ahrendt S.R."/>
            <person name="Lipzen A."/>
            <person name="Sullivan W."/>
            <person name="Andreopoulos W.B."/>
            <person name="Clum A."/>
            <person name="Lindquist E."/>
            <person name="Daum C."/>
            <person name="Ramamoorthy G.K."/>
            <person name="Gryganskyi A."/>
            <person name="Culley D."/>
            <person name="Magnuson J.K."/>
            <person name="James T.Y."/>
            <person name="O'Malley M.A."/>
            <person name="Stajich J.E."/>
            <person name="Spatafora J.W."/>
            <person name="Visel A."/>
            <person name="Grigoriev I.V."/>
        </authorList>
    </citation>
    <scope>NUCLEOTIDE SEQUENCE [LARGE SCALE GENOMIC DNA]</scope>
    <source>
        <strain evidence="6 7">S4</strain>
    </source>
</reference>
<keyword evidence="2" id="KW-0677">Repeat</keyword>
<gene>
    <name evidence="6" type="ORF">BCR32DRAFT_308089</name>
</gene>
<reference evidence="6 7" key="1">
    <citation type="submission" date="2016-08" db="EMBL/GenBank/DDBJ databases">
        <title>A Parts List for Fungal Cellulosomes Revealed by Comparative Genomics.</title>
        <authorList>
            <consortium name="DOE Joint Genome Institute"/>
            <person name="Haitjema C.H."/>
            <person name="Gilmore S.P."/>
            <person name="Henske J.K."/>
            <person name="Solomon K.V."/>
            <person name="De Groot R."/>
            <person name="Kuo A."/>
            <person name="Mondo S.J."/>
            <person name="Salamov A.A."/>
            <person name="Labutti K."/>
            <person name="Zhao Z."/>
            <person name="Chiniquy J."/>
            <person name="Barry K."/>
            <person name="Brewer H.M."/>
            <person name="Purvine S.O."/>
            <person name="Wright A.T."/>
            <person name="Boxma B."/>
            <person name="Van Alen T."/>
            <person name="Hackstein J.H."/>
            <person name="Baker S.E."/>
            <person name="Grigoriev I.V."/>
            <person name="O'Malley M.A."/>
        </authorList>
    </citation>
    <scope>NUCLEOTIDE SEQUENCE [LARGE SCALE GENOMIC DNA]</scope>
    <source>
        <strain evidence="6 7">S4</strain>
    </source>
</reference>
<dbReference type="GO" id="GO:0016787">
    <property type="term" value="F:hydrolase activity"/>
    <property type="evidence" value="ECO:0007669"/>
    <property type="project" value="UniProtKB-KW"/>
</dbReference>
<dbReference type="SUPFAM" id="SSF64571">
    <property type="entry name" value="Cellulose docking domain, dockering"/>
    <property type="match status" value="2"/>
</dbReference>
<protein>
    <submittedName>
        <fullName evidence="6">Putative cellulase</fullName>
    </submittedName>
</protein>
<dbReference type="AlphaFoldDB" id="A0A1Y1XPC3"/>
<dbReference type="EMBL" id="MCFG01000007">
    <property type="protein sequence ID" value="ORX87587.1"/>
    <property type="molecule type" value="Genomic_DNA"/>
</dbReference>
<dbReference type="InterPro" id="IPR002883">
    <property type="entry name" value="CBM10/Dockerin_dom"/>
</dbReference>
<sequence length="478" mass="55324">LRPDAREATFLRSKLVCDMHNRLGLPSISANYAQLYVNDEYMGFYILLDSIKLSWVEFEYGDKDSTTLYQCKNMNNNLTVKTSSTGCVNENEDVTDNSEWVELLTALDAAQSAEDIEDIFDVDQFLTEIAYEYLAGSWDHYLNFGHNFYMYKPKDDKWKFLLYDFDGEIGQDVSMGAGGFGFGQQQSTKKNTDYPSYSFEEWTKQRHLIDILILNNSTRFDNIVKKFVTDVFNPATLFPHIDELKEFIRPYVELDKTPDENGKYPGKLNESANDYSLAQWDANCEYTMIRSAQNSKAYGLKHWILSKYRYICKTYDMECDEKYLDENYEYSIDEELDISGEEETFGPPGGQGGQGGFPGGPGGQGDAPNTPPKDKDTTSQKYKCWVEQYGYPCCNEENSKLVYDTDEEGDWGYDFEKGEWCGITPYTEYTDDEECWSEEYGYKCCKNCYVYETDDLGKWGYDFDKEEWCGIQSYCKSK</sequence>
<dbReference type="InterPro" id="IPR009034">
    <property type="entry name" value="Dockerin_dom_fun_sf"/>
</dbReference>
<name>A0A1Y1XPC3_9FUNG</name>
<evidence type="ECO:0000256" key="2">
    <source>
        <dbReference type="ARBA" id="ARBA00022737"/>
    </source>
</evidence>
<evidence type="ECO:0000256" key="4">
    <source>
        <dbReference type="SAM" id="MobiDB-lite"/>
    </source>
</evidence>
<comment type="caution">
    <text evidence="6">The sequence shown here is derived from an EMBL/GenBank/DDBJ whole genome shotgun (WGS) entry which is preliminary data.</text>
</comment>
<dbReference type="PROSITE" id="PS51763">
    <property type="entry name" value="CBM10"/>
    <property type="match status" value="2"/>
</dbReference>
<evidence type="ECO:0000256" key="3">
    <source>
        <dbReference type="ARBA" id="ARBA00022801"/>
    </source>
</evidence>
<accession>A0A1Y1XPC3</accession>
<dbReference type="OrthoDB" id="2128211at2759"/>
<organism evidence="6 7">
    <name type="scientific">Anaeromyces robustus</name>
    <dbReference type="NCBI Taxonomy" id="1754192"/>
    <lineage>
        <taxon>Eukaryota</taxon>
        <taxon>Fungi</taxon>
        <taxon>Fungi incertae sedis</taxon>
        <taxon>Chytridiomycota</taxon>
        <taxon>Chytridiomycota incertae sedis</taxon>
        <taxon>Neocallimastigomycetes</taxon>
        <taxon>Neocallimastigales</taxon>
        <taxon>Neocallimastigaceae</taxon>
        <taxon>Anaeromyces</taxon>
    </lineage>
</organism>
<dbReference type="InterPro" id="IPR014867">
    <property type="entry name" value="Spore_coat_CotH_CotH2/3/7"/>
</dbReference>
<dbReference type="Proteomes" id="UP000193944">
    <property type="component" value="Unassembled WGS sequence"/>
</dbReference>
<dbReference type="PANTHER" id="PTHR40050:SF1">
    <property type="entry name" value="INNER SPORE COAT PROTEIN H"/>
    <property type="match status" value="1"/>
</dbReference>
<evidence type="ECO:0000259" key="5">
    <source>
        <dbReference type="PROSITE" id="PS51763"/>
    </source>
</evidence>
<dbReference type="Pfam" id="PF02013">
    <property type="entry name" value="CBM_10"/>
    <property type="match status" value="2"/>
</dbReference>
<dbReference type="Gene3D" id="3.90.1220.10">
    <property type="entry name" value="Cellulose docking domain, dockering"/>
    <property type="match status" value="2"/>
</dbReference>